<feature type="region of interest" description="Disordered" evidence="5">
    <location>
        <begin position="1"/>
        <end position="31"/>
    </location>
</feature>
<evidence type="ECO:0000313" key="7">
    <source>
        <dbReference type="EMBL" id="CED85344.1"/>
    </source>
</evidence>
<evidence type="ECO:0000256" key="4">
    <source>
        <dbReference type="ARBA" id="ARBA00023136"/>
    </source>
</evidence>
<feature type="transmembrane region" description="Helical" evidence="6">
    <location>
        <begin position="136"/>
        <end position="163"/>
    </location>
</feature>
<dbReference type="GO" id="GO:0016020">
    <property type="term" value="C:membrane"/>
    <property type="evidence" value="ECO:0007669"/>
    <property type="project" value="UniProtKB-SubCell"/>
</dbReference>
<dbReference type="PANTHER" id="PTHR23294:SF19">
    <property type="entry name" value="DUF895 DOMAIN MEMBRANE PROTEIN-RELATED"/>
    <property type="match status" value="1"/>
</dbReference>
<keyword evidence="3 6" id="KW-1133">Transmembrane helix</keyword>
<evidence type="ECO:0000256" key="6">
    <source>
        <dbReference type="SAM" id="Phobius"/>
    </source>
</evidence>
<organism evidence="7">
    <name type="scientific">Phaffia rhodozyma</name>
    <name type="common">Yeast</name>
    <name type="synonym">Xanthophyllomyces dendrorhous</name>
    <dbReference type="NCBI Taxonomy" id="264483"/>
    <lineage>
        <taxon>Eukaryota</taxon>
        <taxon>Fungi</taxon>
        <taxon>Dikarya</taxon>
        <taxon>Basidiomycota</taxon>
        <taxon>Agaricomycotina</taxon>
        <taxon>Tremellomycetes</taxon>
        <taxon>Cystofilobasidiales</taxon>
        <taxon>Mrakiaceae</taxon>
        <taxon>Phaffia</taxon>
    </lineage>
</organism>
<reference evidence="7" key="1">
    <citation type="submission" date="2014-08" db="EMBL/GenBank/DDBJ databases">
        <authorList>
            <person name="Sharma Rahul"/>
            <person name="Thines Marco"/>
        </authorList>
    </citation>
    <scope>NUCLEOTIDE SEQUENCE</scope>
</reference>
<feature type="transmembrane region" description="Helical" evidence="6">
    <location>
        <begin position="375"/>
        <end position="396"/>
    </location>
</feature>
<dbReference type="Gene3D" id="1.20.1250.20">
    <property type="entry name" value="MFS general substrate transporter like domains"/>
    <property type="match status" value="1"/>
</dbReference>
<dbReference type="Pfam" id="PF05978">
    <property type="entry name" value="UNC-93"/>
    <property type="match status" value="1"/>
</dbReference>
<keyword evidence="4 6" id="KW-0472">Membrane</keyword>
<dbReference type="InterPro" id="IPR010291">
    <property type="entry name" value="Ion_channel_UNC-93"/>
</dbReference>
<feature type="transmembrane region" description="Helical" evidence="6">
    <location>
        <begin position="49"/>
        <end position="69"/>
    </location>
</feature>
<feature type="transmembrane region" description="Helical" evidence="6">
    <location>
        <begin position="81"/>
        <end position="100"/>
    </location>
</feature>
<feature type="transmembrane region" description="Helical" evidence="6">
    <location>
        <begin position="299"/>
        <end position="320"/>
    </location>
</feature>
<feature type="transmembrane region" description="Helical" evidence="6">
    <location>
        <begin position="332"/>
        <end position="355"/>
    </location>
</feature>
<feature type="transmembrane region" description="Helical" evidence="6">
    <location>
        <begin position="112"/>
        <end position="130"/>
    </location>
</feature>
<accession>A0A0F7SXB7</accession>
<protein>
    <submittedName>
        <fullName evidence="7">Uncharacterized conserved protein</fullName>
    </submittedName>
</protein>
<proteinExistence type="predicted"/>
<feature type="compositionally biased region" description="Basic and acidic residues" evidence="5">
    <location>
        <begin position="9"/>
        <end position="20"/>
    </location>
</feature>
<dbReference type="AlphaFoldDB" id="A0A0F7SXB7"/>
<dbReference type="InterPro" id="IPR051617">
    <property type="entry name" value="UNC-93-like_regulator"/>
</dbReference>
<comment type="subcellular location">
    <subcellularLocation>
        <location evidence="1">Membrane</location>
        <topology evidence="1">Multi-pass membrane protein</topology>
    </subcellularLocation>
</comment>
<sequence length="496" mass="52950">MSSPTPTRSSDELADEKKQLESGPTSNEASLVEGAGAAPVKTWWFRGTIFQAVIVGLCSFLSPGTWNAMSATGAGGAQSPYLVNAANALVFGLMVFFCSMGTSLSNKIGLKWSLAIGCIGYAPYAAGLYVNKIHGTVWLVLFGATTCGISAGIFWSVEGAIILGYPEARKRGIYLAVWLAFKSGGQLLGGIINTALNIRTKVAGSVSSKTYLVFIALECLSPFVALLLSEPHKVQREDGTPVVVGTNKEGFKKEMRLVGKTFLRKEVLLLSAFAFYSSLMGPYQSTFLSLYFTVRTRALASLLSAILGVSVNFMLGIFLDSRRFTLATRARVSFLIVTAMMLASWVWGLVIQIQFSKRAKAPSLDFGSPDFARAYCLYLLYALNTSVTQNVLYFYIGAISSADQSDIGRLSSILRALESAGSAVGYGITARKTLPHSVPLGIDVAVWGLSTIPAWFSIKEIGVSLSGGYKAEDGVPAELEQKVIAKGEAAAISGPL</sequence>
<dbReference type="EMBL" id="LN483332">
    <property type="protein sequence ID" value="CED85344.1"/>
    <property type="molecule type" value="Genomic_DNA"/>
</dbReference>
<dbReference type="InterPro" id="IPR036259">
    <property type="entry name" value="MFS_trans_sf"/>
</dbReference>
<evidence type="ECO:0000256" key="3">
    <source>
        <dbReference type="ARBA" id="ARBA00022989"/>
    </source>
</evidence>
<feature type="transmembrane region" description="Helical" evidence="6">
    <location>
        <begin position="262"/>
        <end position="279"/>
    </location>
</feature>
<keyword evidence="2 6" id="KW-0812">Transmembrane</keyword>
<dbReference type="PANTHER" id="PTHR23294">
    <property type="entry name" value="ET TRANSLATION PRODUCT-RELATED"/>
    <property type="match status" value="1"/>
</dbReference>
<name>A0A0F7SXB7_PHARH</name>
<evidence type="ECO:0000256" key="2">
    <source>
        <dbReference type="ARBA" id="ARBA00022692"/>
    </source>
</evidence>
<feature type="transmembrane region" description="Helical" evidence="6">
    <location>
        <begin position="175"/>
        <end position="198"/>
    </location>
</feature>
<evidence type="ECO:0000256" key="5">
    <source>
        <dbReference type="SAM" id="MobiDB-lite"/>
    </source>
</evidence>
<dbReference type="SUPFAM" id="SSF103473">
    <property type="entry name" value="MFS general substrate transporter"/>
    <property type="match status" value="1"/>
</dbReference>
<evidence type="ECO:0000256" key="1">
    <source>
        <dbReference type="ARBA" id="ARBA00004141"/>
    </source>
</evidence>